<protein>
    <submittedName>
        <fullName evidence="2">Uncharacterized protein</fullName>
    </submittedName>
</protein>
<gene>
    <name evidence="2" type="ORF">C4D60_Mb10t09400</name>
</gene>
<evidence type="ECO:0000313" key="2">
    <source>
        <dbReference type="EMBL" id="THU52961.1"/>
    </source>
</evidence>
<sequence length="265" mass="28038">MGLLGLFHIVGFTYPYPHTVGGLQHPDCKCEVGPKELIGGEVGLIPAKFLANIGRAEAGADLRPVVGDVMAEPNGEAAEAVLAVGAAGDRVGAVGASDGEGEDEEGEEEDDEGGHAEEVGGEQALLVPVGADEACKGDEHEEHAEDDDGPPGEADALVVLFGGQPNARADHGHGAQQAHEVEQGRDVVAHAHGDLQKLETRWWRRDGCVELVGLGRAFVGDCLLYRMPFPHNTVVNVPDFMGKRAAVAEVNCFESQLRTHFEEME</sequence>
<dbReference type="Proteomes" id="UP000317650">
    <property type="component" value="Chromosome 10"/>
</dbReference>
<comment type="caution">
    <text evidence="2">The sequence shown here is derived from an EMBL/GenBank/DDBJ whole genome shotgun (WGS) entry which is preliminary data.</text>
</comment>
<feature type="region of interest" description="Disordered" evidence="1">
    <location>
        <begin position="91"/>
        <end position="116"/>
    </location>
</feature>
<name>A0A4S8IVW7_MUSBA</name>
<evidence type="ECO:0000313" key="3">
    <source>
        <dbReference type="Proteomes" id="UP000317650"/>
    </source>
</evidence>
<proteinExistence type="predicted"/>
<reference evidence="2 3" key="1">
    <citation type="journal article" date="2019" name="Nat. Plants">
        <title>Genome sequencing of Musa balbisiana reveals subgenome evolution and function divergence in polyploid bananas.</title>
        <authorList>
            <person name="Yao X."/>
        </authorList>
    </citation>
    <scope>NUCLEOTIDE SEQUENCE [LARGE SCALE GENOMIC DNA]</scope>
    <source>
        <strain evidence="3">cv. DH-PKW</strain>
        <tissue evidence="2">Leaves</tissue>
    </source>
</reference>
<feature type="region of interest" description="Disordered" evidence="1">
    <location>
        <begin position="136"/>
        <end position="155"/>
    </location>
</feature>
<accession>A0A4S8IVW7</accession>
<evidence type="ECO:0000256" key="1">
    <source>
        <dbReference type="SAM" id="MobiDB-lite"/>
    </source>
</evidence>
<dbReference type="EMBL" id="PYDT01000008">
    <property type="protein sequence ID" value="THU52961.1"/>
    <property type="molecule type" value="Genomic_DNA"/>
</dbReference>
<dbReference type="AlphaFoldDB" id="A0A4S8IVW7"/>
<keyword evidence="3" id="KW-1185">Reference proteome</keyword>
<organism evidence="2 3">
    <name type="scientific">Musa balbisiana</name>
    <name type="common">Banana</name>
    <dbReference type="NCBI Taxonomy" id="52838"/>
    <lineage>
        <taxon>Eukaryota</taxon>
        <taxon>Viridiplantae</taxon>
        <taxon>Streptophyta</taxon>
        <taxon>Embryophyta</taxon>
        <taxon>Tracheophyta</taxon>
        <taxon>Spermatophyta</taxon>
        <taxon>Magnoliopsida</taxon>
        <taxon>Liliopsida</taxon>
        <taxon>Zingiberales</taxon>
        <taxon>Musaceae</taxon>
        <taxon>Musa</taxon>
    </lineage>
</organism>
<feature type="compositionally biased region" description="Acidic residues" evidence="1">
    <location>
        <begin position="99"/>
        <end position="112"/>
    </location>
</feature>